<evidence type="ECO:0000256" key="4">
    <source>
        <dbReference type="ARBA" id="ARBA00022771"/>
    </source>
</evidence>
<dbReference type="InterPro" id="IPR050888">
    <property type="entry name" value="ZnF_C2H2-type_TF"/>
</dbReference>
<dbReference type="eggNOG" id="KOG1721">
    <property type="taxonomic scope" value="Eukaryota"/>
</dbReference>
<dbReference type="EMBL" id="ACPB03013609">
    <property type="status" value="NOT_ANNOTATED_CDS"/>
    <property type="molecule type" value="Genomic_DNA"/>
</dbReference>
<sequence length="716" mass="84346">MLAPKPIGVGAVCSGQRFGCQQCNRYYKSKEGLYNHQKYECGKSPQFQCPQCPFKSKLKETMARLFPPAMEVHWRGNYCPKCGKFYNVKKSYDKHVKFDCGMKRYLCIECPYATTRLSVFQPKILIKKHFCHQCRKSYVHRRGLWAHIRYECGKEPQFSCPFCTYATKLKAFFATSSSSRVHAQCIVVFPFSVLCTPLKGDTKKVNRSYDLSLKGTLQREVILRGYIQNQIKFFSGLDKRYWEALVNKFACTRCGREYIYKRNLVYHQRFECGKEPQFHCPYCPHRTKHKGSLKKHVITKHYGATALDLVKSRLKCSVKKSIRMVVLLFLYETYRMSLEKRYICASCGKRYKYPASLQAHQVEDKCGSGSYKCDTCNRVYRHSASLYTHRRHECGVEPQYNCPLCPYKSRQKGLEKRFKCENCHKSYRHAPTLYSHRKFECGKEPQFGCQHCPFKAKHKGSLKRHYFSRHFAPLNDMIYLTLSCSLDISQRYRKLRFKTYDLVLFRMLSDFISSFNGKECGEERPYVCDRCSKTYKYQSGLYIHQKYECNVEPQFACSYCSYRARQKEVTDPYAGNQDEFYQCPDCLKKYKYKSGLYQHRKHECGKEPQFQCPYCPYKGRQRGHLRSHVAVKHTVFSLAPIECSCCGKVYRTKPGLYNHQKYECGKESCRYSNASPYKCFGCGKNYKTRPGLYNHQKYECGKERLFFWNSWKDIPV</sequence>
<dbReference type="InterPro" id="IPR013087">
    <property type="entry name" value="Znf_C2H2_type"/>
</dbReference>
<dbReference type="PROSITE" id="PS50157">
    <property type="entry name" value="ZINC_FINGER_C2H2_2"/>
    <property type="match status" value="10"/>
</dbReference>
<dbReference type="HOGENOM" id="CLU_386014_0_0_1"/>
<keyword evidence="3" id="KW-0677">Repeat</keyword>
<keyword evidence="9" id="KW-1185">Reference proteome</keyword>
<feature type="domain" description="C2H2-type" evidence="7">
    <location>
        <begin position="677"/>
        <end position="704"/>
    </location>
</feature>
<dbReference type="PANTHER" id="PTHR24406">
    <property type="entry name" value="TRANSCRIPTIONAL REPRESSOR CTCFL-RELATED"/>
    <property type="match status" value="1"/>
</dbReference>
<evidence type="ECO:0000313" key="9">
    <source>
        <dbReference type="Proteomes" id="UP000015103"/>
    </source>
</evidence>
<evidence type="ECO:0000256" key="1">
    <source>
        <dbReference type="ARBA" id="ARBA00004123"/>
    </source>
</evidence>
<comment type="subcellular location">
    <subcellularLocation>
        <location evidence="1">Nucleus</location>
    </subcellularLocation>
</comment>
<protein>
    <recommendedName>
        <fullName evidence="7">C2H2-type domain-containing protein</fullName>
    </recommendedName>
</protein>
<evidence type="ECO:0000256" key="3">
    <source>
        <dbReference type="ARBA" id="ARBA00022737"/>
    </source>
</evidence>
<dbReference type="SUPFAM" id="SSF57667">
    <property type="entry name" value="beta-beta-alpha zinc fingers"/>
    <property type="match status" value="3"/>
</dbReference>
<feature type="domain" description="C2H2-type" evidence="7">
    <location>
        <begin position="249"/>
        <end position="276"/>
    </location>
</feature>
<dbReference type="SMART" id="SM00355">
    <property type="entry name" value="ZnF_C2H2"/>
    <property type="match status" value="14"/>
</dbReference>
<dbReference type="Proteomes" id="UP000015103">
    <property type="component" value="Unassembled WGS sequence"/>
</dbReference>
<dbReference type="EnsemblMetazoa" id="RPRC006120-RA">
    <property type="protein sequence ID" value="RPRC006120-PA"/>
    <property type="gene ID" value="RPRC006120"/>
</dbReference>
<feature type="domain" description="C2H2-type" evidence="7">
    <location>
        <begin position="581"/>
        <end position="608"/>
    </location>
</feature>
<dbReference type="GO" id="GO:0008270">
    <property type="term" value="F:zinc ion binding"/>
    <property type="evidence" value="ECO:0007669"/>
    <property type="project" value="UniProtKB-KW"/>
</dbReference>
<name>T1HPZ6_RHOPR</name>
<evidence type="ECO:0000256" key="2">
    <source>
        <dbReference type="ARBA" id="ARBA00022723"/>
    </source>
</evidence>
<feature type="domain" description="C2H2-type" evidence="7">
    <location>
        <begin position="18"/>
        <end position="45"/>
    </location>
</feature>
<feature type="domain" description="C2H2-type" evidence="7">
    <location>
        <begin position="129"/>
        <end position="156"/>
    </location>
</feature>
<evidence type="ECO:0000256" key="5">
    <source>
        <dbReference type="ARBA" id="ARBA00022833"/>
    </source>
</evidence>
<dbReference type="Gene3D" id="3.30.160.60">
    <property type="entry name" value="Classic Zinc Finger"/>
    <property type="match status" value="6"/>
</dbReference>
<dbReference type="AlphaFoldDB" id="T1HPZ6"/>
<keyword evidence="4" id="KW-0863">Zinc-finger</keyword>
<keyword evidence="5" id="KW-0862">Zinc</keyword>
<feature type="domain" description="C2H2-type" evidence="7">
    <location>
        <begin position="418"/>
        <end position="445"/>
    </location>
</feature>
<dbReference type="InterPro" id="IPR036236">
    <property type="entry name" value="Znf_C2H2_sf"/>
</dbReference>
<dbReference type="OMA" id="HANSKTE"/>
<keyword evidence="2" id="KW-0479">Metal-binding</keyword>
<feature type="domain" description="C2H2-type" evidence="7">
    <location>
        <begin position="641"/>
        <end position="668"/>
    </location>
</feature>
<organism evidence="8 9">
    <name type="scientific">Rhodnius prolixus</name>
    <name type="common">Triatomid bug</name>
    <dbReference type="NCBI Taxonomy" id="13249"/>
    <lineage>
        <taxon>Eukaryota</taxon>
        <taxon>Metazoa</taxon>
        <taxon>Ecdysozoa</taxon>
        <taxon>Arthropoda</taxon>
        <taxon>Hexapoda</taxon>
        <taxon>Insecta</taxon>
        <taxon>Pterygota</taxon>
        <taxon>Neoptera</taxon>
        <taxon>Paraneoptera</taxon>
        <taxon>Hemiptera</taxon>
        <taxon>Heteroptera</taxon>
        <taxon>Panheteroptera</taxon>
        <taxon>Cimicomorpha</taxon>
        <taxon>Reduviidae</taxon>
        <taxon>Triatominae</taxon>
        <taxon>Rhodnius</taxon>
    </lineage>
</organism>
<evidence type="ECO:0000259" key="7">
    <source>
        <dbReference type="PROSITE" id="PS50157"/>
    </source>
</evidence>
<proteinExistence type="predicted"/>
<evidence type="ECO:0000313" key="8">
    <source>
        <dbReference type="EnsemblMetazoa" id="RPRC006120-PA"/>
    </source>
</evidence>
<dbReference type="GO" id="GO:0005634">
    <property type="term" value="C:nucleus"/>
    <property type="evidence" value="ECO:0007669"/>
    <property type="project" value="UniProtKB-SubCell"/>
</dbReference>
<feature type="domain" description="C2H2-type" evidence="7">
    <location>
        <begin position="342"/>
        <end position="361"/>
    </location>
</feature>
<dbReference type="InParanoid" id="T1HPZ6"/>
<dbReference type="STRING" id="13249.T1HPZ6"/>
<evidence type="ECO:0000256" key="6">
    <source>
        <dbReference type="ARBA" id="ARBA00023242"/>
    </source>
</evidence>
<feature type="domain" description="C2H2-type" evidence="7">
    <location>
        <begin position="526"/>
        <end position="553"/>
    </location>
</feature>
<dbReference type="Pfam" id="PF00096">
    <property type="entry name" value="zf-C2H2"/>
    <property type="match status" value="1"/>
</dbReference>
<accession>T1HPZ6</accession>
<feature type="domain" description="C2H2-type" evidence="7">
    <location>
        <begin position="371"/>
        <end position="398"/>
    </location>
</feature>
<keyword evidence="6" id="KW-0539">Nucleus</keyword>
<dbReference type="EMBL" id="ACPB03013608">
    <property type="status" value="NOT_ANNOTATED_CDS"/>
    <property type="molecule type" value="Genomic_DNA"/>
</dbReference>
<dbReference type="VEuPathDB" id="VectorBase:RPRC006120"/>
<reference evidence="8" key="1">
    <citation type="submission" date="2015-05" db="UniProtKB">
        <authorList>
            <consortium name="EnsemblMetazoa"/>
        </authorList>
    </citation>
    <scope>IDENTIFICATION</scope>
</reference>